<feature type="compositionally biased region" description="Basic and acidic residues" evidence="7">
    <location>
        <begin position="791"/>
        <end position="809"/>
    </location>
</feature>
<dbReference type="InterPro" id="IPR050494">
    <property type="entry name" value="Ser_Thr_dual-spec_kinase"/>
</dbReference>
<dbReference type="GO" id="GO:0004674">
    <property type="term" value="F:protein serine/threonine kinase activity"/>
    <property type="evidence" value="ECO:0007669"/>
    <property type="project" value="UniProtKB-KW"/>
</dbReference>
<sequence length="1181" mass="128069">MAEGHDKYLETLNFVVNFLHEEGFHKAHSVLLQEFSTRLQGSSSPSAEGVVFAASRQSVSACSAPPSTFEYGERALEALSPPRSKSAQPGPSWEGFPGPSSLPKAASTAGAVESAPVQSASTAPKPPAASPPAAAVRGGKRRPSRPSGNRQRPAWDGEIDDYEGMDDPGYSRRDVPSQAKFAETELDACSDDGSERAYFMHQPGDLNYDDIESDVSASDPEGITAASSVHSGNYGAYSGDVHDETWDLGPTDIKFAEPVSTPSKSPEKQEAEERRPVLSRVESLSSSFKDFEMERGFLGDGEAEGQISSKVSESEYVADPEVIDFPVTVVNHEDVELFRQRRQSPTSSLDVAGGSVAPSVTLSEPPAGEGAGSKGRNRRKGSGKNFSLLKSLATGRGGENGAGGGSLGTGGAAFCGGAGGGFSFPVTPPSDEPEQRLFTSWPSVRSSCTSEPVAMSDDDNALPAEYEDDEYTKYRLSSHSTSLAAQDFTADRKLTDGEASGAPPSPDAASTSCHVGASAAASDAAIEWEFKPPVDRLVEGTREPSLEFSTHTTDVEESAGTLKALGLAAGDAGGESRDDDAVEDSVLDTHIGSLSLEGELRAEAVAADAAADAAAAIELQPPALSAEQPPLGPNEVGQSSPVEASQQQQSPIERRDSAHVDSHRIHFDFEDSLYDGADAEPSSLSHSHSGEAAAGAAARKRQQLQPPPEEQDQAADDAAEDRGSGSDGAVPSFSEPASYDGEEADVDEPLDGGLDEQYDGEAEEGGGEEEELDAEPLGAAAAGPAAEWGEEERSRAAETKDAGRSRDESGLMPRYQVDEHGNVLYEYEPDYIDKKYEVFELRVIHRRHRTGFEETKDFPIRLNDLIAGRYQVMDFLGSAAFSRAVQALDVKTGQLVCLKIIKNNKDYFDQSLDEIKLLKYVNSMDPNDEYAIVRLYDFFYYKEHLFLVCELLRANLYEFQKYNKESGDELYFTNARIQRIARQALRSLAFLHSLGLVHSDLKPENILIKSYSRCEVKVIDLGSSCFITDQLSSYVQSRSYRAPEVILGLPYDYKVDVWSLGCILAELSSGYVLFQNDSLATLLARLEGILGPIPEWMLHKGRYTHRFYTRSGMLYERASNTQRYEMLLPKRTSLRHRMPDADEGLLEFVSYLLTVDPRKRPTAAEALKHPWLLQDYPSLEA</sequence>
<proteinExistence type="predicted"/>
<dbReference type="InterPro" id="IPR008271">
    <property type="entry name" value="Ser/Thr_kinase_AS"/>
</dbReference>
<reference evidence="9 10" key="1">
    <citation type="journal article" date="2021" name="Sci. Rep.">
        <title>Genome sequencing of the multicellular alga Astrephomene provides insights into convergent evolution of germ-soma differentiation.</title>
        <authorList>
            <person name="Yamashita S."/>
            <person name="Yamamoto K."/>
            <person name="Matsuzaki R."/>
            <person name="Suzuki S."/>
            <person name="Yamaguchi H."/>
            <person name="Hirooka S."/>
            <person name="Minakuchi Y."/>
            <person name="Miyagishima S."/>
            <person name="Kawachi M."/>
            <person name="Toyoda A."/>
            <person name="Nozaki H."/>
        </authorList>
    </citation>
    <scope>NUCLEOTIDE SEQUENCE [LARGE SCALE GENOMIC DNA]</scope>
    <source>
        <strain evidence="9 10">NIES-4017</strain>
    </source>
</reference>
<evidence type="ECO:0000313" key="10">
    <source>
        <dbReference type="Proteomes" id="UP001054857"/>
    </source>
</evidence>
<feature type="region of interest" description="Disordered" evidence="7">
    <location>
        <begin position="340"/>
        <end position="410"/>
    </location>
</feature>
<dbReference type="FunFam" id="3.30.200.20:FF:000216">
    <property type="entry name" value="Putative serine/threonine-protein kinase dyrk2"/>
    <property type="match status" value="1"/>
</dbReference>
<feature type="compositionally biased region" description="Low complexity" evidence="7">
    <location>
        <begin position="679"/>
        <end position="697"/>
    </location>
</feature>
<dbReference type="PANTHER" id="PTHR24058">
    <property type="entry name" value="DUAL SPECIFICITY PROTEIN KINASE"/>
    <property type="match status" value="1"/>
</dbReference>
<feature type="compositionally biased region" description="Low complexity" evidence="7">
    <location>
        <begin position="499"/>
        <end position="516"/>
    </location>
</feature>
<dbReference type="PROSITE" id="PS00108">
    <property type="entry name" value="PROTEIN_KINASE_ST"/>
    <property type="match status" value="1"/>
</dbReference>
<feature type="region of interest" description="Disordered" evidence="7">
    <location>
        <begin position="79"/>
        <end position="175"/>
    </location>
</feature>
<gene>
    <name evidence="9" type="ORF">Agub_g12549</name>
</gene>
<feature type="compositionally biased region" description="Polar residues" evidence="7">
    <location>
        <begin position="636"/>
        <end position="651"/>
    </location>
</feature>
<evidence type="ECO:0000259" key="8">
    <source>
        <dbReference type="PROSITE" id="PS50011"/>
    </source>
</evidence>
<evidence type="ECO:0000256" key="1">
    <source>
        <dbReference type="ARBA" id="ARBA00022527"/>
    </source>
</evidence>
<feature type="compositionally biased region" description="Low complexity" evidence="7">
    <location>
        <begin position="775"/>
        <end position="787"/>
    </location>
</feature>
<accession>A0AAD3DYF9</accession>
<feature type="domain" description="Protein kinase" evidence="8">
    <location>
        <begin position="870"/>
        <end position="1172"/>
    </location>
</feature>
<feature type="region of interest" description="Disordered" evidence="7">
    <location>
        <begin position="418"/>
        <end position="437"/>
    </location>
</feature>
<dbReference type="Gene3D" id="1.10.510.10">
    <property type="entry name" value="Transferase(Phosphotransferase) domain 1"/>
    <property type="match status" value="1"/>
</dbReference>
<feature type="region of interest" description="Disordered" evidence="7">
    <location>
        <begin position="209"/>
        <end position="283"/>
    </location>
</feature>
<feature type="region of interest" description="Disordered" evidence="7">
    <location>
        <begin position="485"/>
        <end position="516"/>
    </location>
</feature>
<evidence type="ECO:0000313" key="9">
    <source>
        <dbReference type="EMBL" id="GFR50340.1"/>
    </source>
</evidence>
<dbReference type="CDD" id="cd14133">
    <property type="entry name" value="PKc_DYRK_like"/>
    <property type="match status" value="1"/>
</dbReference>
<keyword evidence="10" id="KW-1185">Reference proteome</keyword>
<dbReference type="InterPro" id="IPR000719">
    <property type="entry name" value="Prot_kinase_dom"/>
</dbReference>
<dbReference type="FunFam" id="1.10.510.10:FF:000380">
    <property type="entry name" value="Serine/threonine-protein kinase ppk15"/>
    <property type="match status" value="1"/>
</dbReference>
<protein>
    <recommendedName>
        <fullName evidence="8">Protein kinase domain-containing protein</fullName>
    </recommendedName>
</protein>
<dbReference type="InterPro" id="IPR011009">
    <property type="entry name" value="Kinase-like_dom_sf"/>
</dbReference>
<evidence type="ECO:0000256" key="7">
    <source>
        <dbReference type="SAM" id="MobiDB-lite"/>
    </source>
</evidence>
<feature type="compositionally biased region" description="Gly residues" evidence="7">
    <location>
        <begin position="395"/>
        <end position="410"/>
    </location>
</feature>
<dbReference type="SMART" id="SM00220">
    <property type="entry name" value="S_TKc"/>
    <property type="match status" value="1"/>
</dbReference>
<evidence type="ECO:0000256" key="3">
    <source>
        <dbReference type="ARBA" id="ARBA00022679"/>
    </source>
</evidence>
<dbReference type="Proteomes" id="UP001054857">
    <property type="component" value="Unassembled WGS sequence"/>
</dbReference>
<dbReference type="AlphaFoldDB" id="A0AAD3DYF9"/>
<dbReference type="SUPFAM" id="SSF56112">
    <property type="entry name" value="Protein kinase-like (PK-like)"/>
    <property type="match status" value="1"/>
</dbReference>
<dbReference type="Gene3D" id="3.30.200.20">
    <property type="entry name" value="Phosphorylase Kinase, domain 1"/>
    <property type="match status" value="1"/>
</dbReference>
<keyword evidence="1" id="KW-0723">Serine/threonine-protein kinase</keyword>
<dbReference type="EMBL" id="BMAR01000037">
    <property type="protein sequence ID" value="GFR50340.1"/>
    <property type="molecule type" value="Genomic_DNA"/>
</dbReference>
<feature type="region of interest" description="Disordered" evidence="7">
    <location>
        <begin position="620"/>
        <end position="812"/>
    </location>
</feature>
<keyword evidence="2" id="KW-0597">Phosphoprotein</keyword>
<feature type="compositionally biased region" description="Acidic residues" evidence="7">
    <location>
        <begin position="709"/>
        <end position="719"/>
    </location>
</feature>
<feature type="compositionally biased region" description="Acidic residues" evidence="7">
    <location>
        <begin position="740"/>
        <end position="774"/>
    </location>
</feature>
<keyword evidence="5" id="KW-0418">Kinase</keyword>
<organism evidence="9 10">
    <name type="scientific">Astrephomene gubernaculifera</name>
    <dbReference type="NCBI Taxonomy" id="47775"/>
    <lineage>
        <taxon>Eukaryota</taxon>
        <taxon>Viridiplantae</taxon>
        <taxon>Chlorophyta</taxon>
        <taxon>core chlorophytes</taxon>
        <taxon>Chlorophyceae</taxon>
        <taxon>CS clade</taxon>
        <taxon>Chlamydomonadales</taxon>
        <taxon>Astrephomenaceae</taxon>
        <taxon>Astrephomene</taxon>
    </lineage>
</organism>
<evidence type="ECO:0000256" key="6">
    <source>
        <dbReference type="ARBA" id="ARBA00022840"/>
    </source>
</evidence>
<evidence type="ECO:0000256" key="5">
    <source>
        <dbReference type="ARBA" id="ARBA00022777"/>
    </source>
</evidence>
<evidence type="ECO:0000256" key="4">
    <source>
        <dbReference type="ARBA" id="ARBA00022741"/>
    </source>
</evidence>
<keyword evidence="4" id="KW-0547">Nucleotide-binding</keyword>
<dbReference type="PROSITE" id="PS50011">
    <property type="entry name" value="PROTEIN_KINASE_DOM"/>
    <property type="match status" value="1"/>
</dbReference>
<evidence type="ECO:0000256" key="2">
    <source>
        <dbReference type="ARBA" id="ARBA00022553"/>
    </source>
</evidence>
<dbReference type="PANTHER" id="PTHR24058:SF124">
    <property type="entry name" value="PROTEIN KINASE SUPERFAMILY PROTEIN"/>
    <property type="match status" value="1"/>
</dbReference>
<feature type="compositionally biased region" description="Basic and acidic residues" evidence="7">
    <location>
        <begin position="652"/>
        <end position="669"/>
    </location>
</feature>
<feature type="compositionally biased region" description="Basic and acidic residues" evidence="7">
    <location>
        <begin position="265"/>
        <end position="276"/>
    </location>
</feature>
<feature type="compositionally biased region" description="Acidic residues" evidence="7">
    <location>
        <begin position="157"/>
        <end position="166"/>
    </location>
</feature>
<keyword evidence="3" id="KW-0808">Transferase</keyword>
<dbReference type="Pfam" id="PF00069">
    <property type="entry name" value="Pkinase"/>
    <property type="match status" value="1"/>
</dbReference>
<name>A0AAD3DYF9_9CHLO</name>
<keyword evidence="6" id="KW-0067">ATP-binding</keyword>
<dbReference type="GO" id="GO:0005524">
    <property type="term" value="F:ATP binding"/>
    <property type="evidence" value="ECO:0007669"/>
    <property type="project" value="UniProtKB-KW"/>
</dbReference>
<comment type="caution">
    <text evidence="9">The sequence shown here is derived from an EMBL/GenBank/DDBJ whole genome shotgun (WGS) entry which is preliminary data.</text>
</comment>